<feature type="signal peptide" evidence="1">
    <location>
        <begin position="1"/>
        <end position="21"/>
    </location>
</feature>
<keyword evidence="1" id="KW-0732">Signal</keyword>
<dbReference type="AlphaFoldDB" id="A0ABD2BTV5"/>
<organism evidence="2 3">
    <name type="scientific">Vespula maculifrons</name>
    <name type="common">Eastern yellow jacket</name>
    <name type="synonym">Wasp</name>
    <dbReference type="NCBI Taxonomy" id="7453"/>
    <lineage>
        <taxon>Eukaryota</taxon>
        <taxon>Metazoa</taxon>
        <taxon>Ecdysozoa</taxon>
        <taxon>Arthropoda</taxon>
        <taxon>Hexapoda</taxon>
        <taxon>Insecta</taxon>
        <taxon>Pterygota</taxon>
        <taxon>Neoptera</taxon>
        <taxon>Endopterygota</taxon>
        <taxon>Hymenoptera</taxon>
        <taxon>Apocrita</taxon>
        <taxon>Aculeata</taxon>
        <taxon>Vespoidea</taxon>
        <taxon>Vespidae</taxon>
        <taxon>Vespinae</taxon>
        <taxon>Vespula</taxon>
    </lineage>
</organism>
<gene>
    <name evidence="2" type="ORF">V1477_012714</name>
</gene>
<protein>
    <recommendedName>
        <fullName evidence="4">Secreted protein</fullName>
    </recommendedName>
</protein>
<sequence length="68" mass="7841">MCFGMLLVLASLCYLLSSVAPKEENLPKNTFLILRKERKITHFTGPIYVSQGKEKHLLRIKKRVIVIL</sequence>
<proteinExistence type="predicted"/>
<keyword evidence="3" id="KW-1185">Reference proteome</keyword>
<evidence type="ECO:0000313" key="2">
    <source>
        <dbReference type="EMBL" id="KAL2736205.1"/>
    </source>
</evidence>
<accession>A0ABD2BTV5</accession>
<reference evidence="2 3" key="1">
    <citation type="journal article" date="2024" name="Ann. Entomol. Soc. Am.">
        <title>Genomic analyses of the southern and eastern yellowjacket wasps (Hymenoptera: Vespidae) reveal evolutionary signatures of social life.</title>
        <authorList>
            <person name="Catto M.A."/>
            <person name="Caine P.B."/>
            <person name="Orr S.E."/>
            <person name="Hunt B.G."/>
            <person name="Goodisman M.A.D."/>
        </authorList>
    </citation>
    <scope>NUCLEOTIDE SEQUENCE [LARGE SCALE GENOMIC DNA]</scope>
    <source>
        <strain evidence="2">232</strain>
        <tissue evidence="2">Head and thorax</tissue>
    </source>
</reference>
<evidence type="ECO:0000256" key="1">
    <source>
        <dbReference type="SAM" id="SignalP"/>
    </source>
</evidence>
<evidence type="ECO:0000313" key="3">
    <source>
        <dbReference type="Proteomes" id="UP001607303"/>
    </source>
</evidence>
<comment type="caution">
    <text evidence="2">The sequence shown here is derived from an EMBL/GenBank/DDBJ whole genome shotgun (WGS) entry which is preliminary data.</text>
</comment>
<feature type="chain" id="PRO_5044824113" description="Secreted protein" evidence="1">
    <location>
        <begin position="22"/>
        <end position="68"/>
    </location>
</feature>
<dbReference type="Proteomes" id="UP001607303">
    <property type="component" value="Unassembled WGS sequence"/>
</dbReference>
<name>A0ABD2BTV5_VESMC</name>
<evidence type="ECO:0008006" key="4">
    <source>
        <dbReference type="Google" id="ProtNLM"/>
    </source>
</evidence>
<dbReference type="EMBL" id="JAYRBN010000066">
    <property type="protein sequence ID" value="KAL2736205.1"/>
    <property type="molecule type" value="Genomic_DNA"/>
</dbReference>